<organism evidence="1 2">
    <name type="scientific">Camelina sativa</name>
    <name type="common">False flax</name>
    <name type="synonym">Myagrum sativum</name>
    <dbReference type="NCBI Taxonomy" id="90675"/>
    <lineage>
        <taxon>Eukaryota</taxon>
        <taxon>Viridiplantae</taxon>
        <taxon>Streptophyta</taxon>
        <taxon>Embryophyta</taxon>
        <taxon>Tracheophyta</taxon>
        <taxon>Spermatophyta</taxon>
        <taxon>Magnoliopsida</taxon>
        <taxon>eudicotyledons</taxon>
        <taxon>Gunneridae</taxon>
        <taxon>Pentapetalae</taxon>
        <taxon>rosids</taxon>
        <taxon>malvids</taxon>
        <taxon>Brassicales</taxon>
        <taxon>Brassicaceae</taxon>
        <taxon>Camelineae</taxon>
        <taxon>Camelina</taxon>
    </lineage>
</organism>
<dbReference type="InterPro" id="IPR006912">
    <property type="entry name" value="Harbinger_derived_prot"/>
</dbReference>
<dbReference type="PANTHER" id="PTHR47150:SF5">
    <property type="entry name" value="OS07G0546750 PROTEIN"/>
    <property type="match status" value="1"/>
</dbReference>
<gene>
    <name evidence="2" type="primary">LOC104727513</name>
</gene>
<reference evidence="1" key="1">
    <citation type="journal article" date="2014" name="Nat. Commun.">
        <title>The emerging biofuel crop Camelina sativa retains a highly undifferentiated hexaploid genome structure.</title>
        <authorList>
            <person name="Kagale S."/>
            <person name="Koh C."/>
            <person name="Nixon J."/>
            <person name="Bollina V."/>
            <person name="Clarke W.E."/>
            <person name="Tuteja R."/>
            <person name="Spillane C."/>
            <person name="Robinson S.J."/>
            <person name="Links M.G."/>
            <person name="Clarke C."/>
            <person name="Higgins E.E."/>
            <person name="Huebert T."/>
            <person name="Sharpe A.G."/>
            <person name="Parkin I.A."/>
        </authorList>
    </citation>
    <scope>NUCLEOTIDE SEQUENCE [LARGE SCALE GENOMIC DNA]</scope>
    <source>
        <strain evidence="1">cv. DH55</strain>
    </source>
</reference>
<dbReference type="GeneID" id="104727513"/>
<reference evidence="2" key="2">
    <citation type="submission" date="2025-08" db="UniProtKB">
        <authorList>
            <consortium name="RefSeq"/>
        </authorList>
    </citation>
    <scope>IDENTIFICATION</scope>
    <source>
        <tissue evidence="2">Leaf</tissue>
    </source>
</reference>
<dbReference type="Pfam" id="PF04827">
    <property type="entry name" value="Plant_tran"/>
    <property type="match status" value="1"/>
</dbReference>
<sequence length="308" mass="35559">MAYGYAADAFDEYLRLSECVALACLDNFIDSIVNLFGDEYLRRPTPADLQRLLDIGEYRGFPGMIGSIDCMHWEWKNCPTAWKGQYTRGSGKPTIVLEAVASYDLWIWYAFFGLPGTLNDINVLDRSSVFDDILHGRAPKVKYSVNGHDYKLAYYMTNDIYPKWSTFIQSIPLPQTPKASLFERQQEVVRKDVERAFGVLQARFAIIKNSALIWDKVKIGKIMRACIILHNMIVEDERDGYTLFDKTEFAQMESSRGSEVDYTLPTPRPLCVVTMLNNRKDVRDREKQQRLEDDLVENIWAKFGANHY</sequence>
<dbReference type="Proteomes" id="UP000694864">
    <property type="component" value="Chromosome 11"/>
</dbReference>
<name>A0ABM0URB2_CAMSA</name>
<evidence type="ECO:0000313" key="1">
    <source>
        <dbReference type="Proteomes" id="UP000694864"/>
    </source>
</evidence>
<protein>
    <submittedName>
        <fullName evidence="2">Nuclease HARBI1</fullName>
    </submittedName>
</protein>
<proteinExistence type="predicted"/>
<accession>A0ABM0URB2</accession>
<dbReference type="PANTHER" id="PTHR47150">
    <property type="entry name" value="OS12G0169200 PROTEIN"/>
    <property type="match status" value="1"/>
</dbReference>
<dbReference type="RefSeq" id="XP_010444914.1">
    <property type="nucleotide sequence ID" value="XM_010446612.1"/>
</dbReference>
<keyword evidence="1" id="KW-1185">Reference proteome</keyword>
<evidence type="ECO:0000313" key="2">
    <source>
        <dbReference type="RefSeq" id="XP_010444914.1"/>
    </source>
</evidence>